<keyword evidence="2" id="KW-0472">Membrane</keyword>
<keyword evidence="2" id="KW-0812">Transmembrane</keyword>
<feature type="chain" id="PRO_5026657675" description="SRCR domain-containing protein" evidence="3">
    <location>
        <begin position="22"/>
        <end position="257"/>
    </location>
</feature>
<dbReference type="OrthoDB" id="6180740at2759"/>
<dbReference type="EMBL" id="CACVKT020005661">
    <property type="protein sequence ID" value="CAC5396860.1"/>
    <property type="molecule type" value="Genomic_DNA"/>
</dbReference>
<evidence type="ECO:0000256" key="3">
    <source>
        <dbReference type="SAM" id="SignalP"/>
    </source>
</evidence>
<keyword evidence="2" id="KW-1133">Transmembrane helix</keyword>
<dbReference type="Proteomes" id="UP000507470">
    <property type="component" value="Unassembled WGS sequence"/>
</dbReference>
<keyword evidence="1" id="KW-0175">Coiled coil</keyword>
<dbReference type="AlphaFoldDB" id="A0A6J8CPP0"/>
<evidence type="ECO:0000313" key="5">
    <source>
        <dbReference type="Proteomes" id="UP000507470"/>
    </source>
</evidence>
<evidence type="ECO:0008006" key="6">
    <source>
        <dbReference type="Google" id="ProtNLM"/>
    </source>
</evidence>
<evidence type="ECO:0000256" key="1">
    <source>
        <dbReference type="SAM" id="Coils"/>
    </source>
</evidence>
<name>A0A6J8CPP0_MYTCO</name>
<proteinExistence type="predicted"/>
<keyword evidence="5" id="KW-1185">Reference proteome</keyword>
<sequence>MLLKIIFSQAFISIAIRGVKYVDVCPDKQTWGTKATDMCPNPDEYHCMFDTECNLVEDCRSKQTNNEIKLYFIEKKFNIKTVPVMSSNDPDYHKLQQATFCKSASNISKSAPCDTTVSNNTIDQNSDNTNVTNDEGWEACCISFITLFFITVALVSIIPFIIYRRTQSQKRKERTEEGNSLIEKNNELERVKKENCDVKEQLLQLKEEKNNIEEQLYVLQLKHVNGEQNNIQNRFTQESSPVGQTVPVSFRETDILM</sequence>
<accession>A0A6J8CPP0</accession>
<keyword evidence="3" id="KW-0732">Signal</keyword>
<feature type="signal peptide" evidence="3">
    <location>
        <begin position="1"/>
        <end position="21"/>
    </location>
</feature>
<evidence type="ECO:0000256" key="2">
    <source>
        <dbReference type="SAM" id="Phobius"/>
    </source>
</evidence>
<feature type="coiled-coil region" evidence="1">
    <location>
        <begin position="191"/>
        <end position="222"/>
    </location>
</feature>
<gene>
    <name evidence="4" type="ORF">MCOR_31364</name>
</gene>
<organism evidence="4 5">
    <name type="scientific">Mytilus coruscus</name>
    <name type="common">Sea mussel</name>
    <dbReference type="NCBI Taxonomy" id="42192"/>
    <lineage>
        <taxon>Eukaryota</taxon>
        <taxon>Metazoa</taxon>
        <taxon>Spiralia</taxon>
        <taxon>Lophotrochozoa</taxon>
        <taxon>Mollusca</taxon>
        <taxon>Bivalvia</taxon>
        <taxon>Autobranchia</taxon>
        <taxon>Pteriomorphia</taxon>
        <taxon>Mytilida</taxon>
        <taxon>Mytiloidea</taxon>
        <taxon>Mytilidae</taxon>
        <taxon>Mytilinae</taxon>
        <taxon>Mytilus</taxon>
    </lineage>
</organism>
<reference evidence="4 5" key="1">
    <citation type="submission" date="2020-06" db="EMBL/GenBank/DDBJ databases">
        <authorList>
            <person name="Li R."/>
            <person name="Bekaert M."/>
        </authorList>
    </citation>
    <scope>NUCLEOTIDE SEQUENCE [LARGE SCALE GENOMIC DNA]</scope>
    <source>
        <strain evidence="5">wild</strain>
    </source>
</reference>
<feature type="transmembrane region" description="Helical" evidence="2">
    <location>
        <begin position="142"/>
        <end position="163"/>
    </location>
</feature>
<evidence type="ECO:0000313" key="4">
    <source>
        <dbReference type="EMBL" id="CAC5396860.1"/>
    </source>
</evidence>
<protein>
    <recommendedName>
        <fullName evidence="6">SRCR domain-containing protein</fullName>
    </recommendedName>
</protein>